<protein>
    <submittedName>
        <fullName evidence="2">Uncharacterized protein</fullName>
    </submittedName>
</protein>
<evidence type="ECO:0000256" key="1">
    <source>
        <dbReference type="SAM" id="MobiDB-lite"/>
    </source>
</evidence>
<feature type="region of interest" description="Disordered" evidence="1">
    <location>
        <begin position="145"/>
        <end position="165"/>
    </location>
</feature>
<dbReference type="EMBL" id="QYBC01000013">
    <property type="protein sequence ID" value="RYB03678.1"/>
    <property type="molecule type" value="Genomic_DNA"/>
</dbReference>
<evidence type="ECO:0000313" key="3">
    <source>
        <dbReference type="Proteomes" id="UP000289411"/>
    </source>
</evidence>
<reference evidence="2 3" key="2">
    <citation type="submission" date="2019-02" db="EMBL/GenBank/DDBJ databases">
        <title>'Lichenibacterium ramalinii' gen. nov. sp. nov., 'Lichenibacterium minor' gen. nov. sp. nov.</title>
        <authorList>
            <person name="Pankratov T."/>
        </authorList>
    </citation>
    <scope>NUCLEOTIDE SEQUENCE [LARGE SCALE GENOMIC DNA]</scope>
    <source>
        <strain evidence="2 3">RmlP001</strain>
    </source>
</reference>
<feature type="compositionally biased region" description="Pro residues" evidence="1">
    <location>
        <begin position="145"/>
        <end position="154"/>
    </location>
</feature>
<proteinExistence type="predicted"/>
<keyword evidence="3" id="KW-1185">Reference proteome</keyword>
<organism evidence="2 3">
    <name type="scientific">Lichenibacterium ramalinae</name>
    <dbReference type="NCBI Taxonomy" id="2316527"/>
    <lineage>
        <taxon>Bacteria</taxon>
        <taxon>Pseudomonadati</taxon>
        <taxon>Pseudomonadota</taxon>
        <taxon>Alphaproteobacteria</taxon>
        <taxon>Hyphomicrobiales</taxon>
        <taxon>Lichenihabitantaceae</taxon>
        <taxon>Lichenibacterium</taxon>
    </lineage>
</organism>
<gene>
    <name evidence="2" type="ORF">D3272_16165</name>
</gene>
<sequence>MIHAAPQASTSPLEALALSERFVLWSFRAWACCCRGRRLPAEPVASAFANIGAPAAAVALDDAMTRLVLGTSRPLTVHCPPHPGLSEDETRLLAAVAAAQRHDRDDLARLFAEILAPPASALLGRSLMELGAAIATVGVLLPQPGPEEPVPAPEGRPRPAAATLH</sequence>
<name>A0A4Q2RC16_9HYPH</name>
<dbReference type="OrthoDB" id="7375469at2"/>
<dbReference type="Proteomes" id="UP000289411">
    <property type="component" value="Unassembled WGS sequence"/>
</dbReference>
<evidence type="ECO:0000313" key="2">
    <source>
        <dbReference type="EMBL" id="RYB03678.1"/>
    </source>
</evidence>
<comment type="caution">
    <text evidence="2">The sequence shown here is derived from an EMBL/GenBank/DDBJ whole genome shotgun (WGS) entry which is preliminary data.</text>
</comment>
<dbReference type="AlphaFoldDB" id="A0A4Q2RC16"/>
<accession>A0A4Q2RC16</accession>
<dbReference type="RefSeq" id="WP_129220246.1">
    <property type="nucleotide sequence ID" value="NZ_QYBC01000013.1"/>
</dbReference>
<reference evidence="2 3" key="1">
    <citation type="submission" date="2018-09" db="EMBL/GenBank/DDBJ databases">
        <authorList>
            <person name="Grouzdev D.S."/>
            <person name="Krutkina M.S."/>
        </authorList>
    </citation>
    <scope>NUCLEOTIDE SEQUENCE [LARGE SCALE GENOMIC DNA]</scope>
    <source>
        <strain evidence="2 3">RmlP001</strain>
    </source>
</reference>